<dbReference type="SUPFAM" id="SSF57938">
    <property type="entry name" value="DnaJ/Hsp40 cysteine-rich domain"/>
    <property type="match status" value="1"/>
</dbReference>
<protein>
    <recommendedName>
        <fullName evidence="3">Molecular chaperone DnaJ</fullName>
    </recommendedName>
</protein>
<dbReference type="AlphaFoldDB" id="A0A1M7Z594"/>
<dbReference type="Gene3D" id="2.10.230.10">
    <property type="entry name" value="Heat shock protein DnaJ, cysteine-rich domain"/>
    <property type="match status" value="1"/>
</dbReference>
<organism evidence="1 2">
    <name type="scientific">Algoriphagus zhangzhouensis</name>
    <dbReference type="NCBI Taxonomy" id="1073327"/>
    <lineage>
        <taxon>Bacteria</taxon>
        <taxon>Pseudomonadati</taxon>
        <taxon>Bacteroidota</taxon>
        <taxon>Cytophagia</taxon>
        <taxon>Cytophagales</taxon>
        <taxon>Cyclobacteriaceae</taxon>
        <taxon>Algoriphagus</taxon>
    </lineage>
</organism>
<sequence length="241" mass="27044">MFILSFNQQVTVYSKFLFSALLILTIFSSKAYSQGVPNLGQTDRWMKGALAAMERQDYETANSIFRNLIDSGLPLPEEMPYYFSETLFELKQYDNSSNFLSKYFELNGFRGENYQGAKELEEKLKTPLAAIASCQLCNRKGYRLETCETCNGTKKLEQECSYCKGHGIVGCSKCAGTGMITKRNIFNIVEYYECDRCAGKGRLTCPTCNGSLKEVSECKTCGGSGTVPSEEICDHKPHEHL</sequence>
<gene>
    <name evidence="1" type="ORF">SAMN04488108_0471</name>
</gene>
<dbReference type="PANTHER" id="PTHR15852:SF54">
    <property type="entry name" value="PROTEIN SSUH2 HOMOLOG"/>
    <property type="match status" value="1"/>
</dbReference>
<accession>A0A1M7Z594</accession>
<dbReference type="Proteomes" id="UP000184609">
    <property type="component" value="Unassembled WGS sequence"/>
</dbReference>
<dbReference type="PANTHER" id="PTHR15852">
    <property type="entry name" value="PLASTID TRANSCRIPTIONALLY ACTIVE PROTEIN"/>
    <property type="match status" value="1"/>
</dbReference>
<dbReference type="EMBL" id="FRXN01000001">
    <property type="protein sequence ID" value="SHO59950.1"/>
    <property type="molecule type" value="Genomic_DNA"/>
</dbReference>
<evidence type="ECO:0008006" key="3">
    <source>
        <dbReference type="Google" id="ProtNLM"/>
    </source>
</evidence>
<dbReference type="InterPro" id="IPR036410">
    <property type="entry name" value="HSP_DnaJ_Cys-rich_dom_sf"/>
</dbReference>
<reference evidence="2" key="1">
    <citation type="submission" date="2016-12" db="EMBL/GenBank/DDBJ databases">
        <authorList>
            <person name="Varghese N."/>
            <person name="Submissions S."/>
        </authorList>
    </citation>
    <scope>NUCLEOTIDE SEQUENCE [LARGE SCALE GENOMIC DNA]</scope>
    <source>
        <strain evidence="2">DSM 25035</strain>
    </source>
</reference>
<name>A0A1M7Z594_9BACT</name>
<keyword evidence="2" id="KW-1185">Reference proteome</keyword>
<evidence type="ECO:0000313" key="1">
    <source>
        <dbReference type="EMBL" id="SHO59950.1"/>
    </source>
</evidence>
<dbReference type="STRING" id="1073327.SAMN04488108_0471"/>
<evidence type="ECO:0000313" key="2">
    <source>
        <dbReference type="Proteomes" id="UP000184609"/>
    </source>
</evidence>
<proteinExistence type="predicted"/>